<gene>
    <name evidence="1" type="ORF">BV87_07685</name>
</gene>
<name>A0A2D1R0C7_SPHYA</name>
<protein>
    <submittedName>
        <fullName evidence="1">Uncharacterized protein</fullName>
    </submittedName>
</protein>
<evidence type="ECO:0000313" key="1">
    <source>
        <dbReference type="EMBL" id="ATP18285.1"/>
    </source>
</evidence>
<dbReference type="EMBL" id="CP020925">
    <property type="protein sequence ID" value="ATP18285.1"/>
    <property type="molecule type" value="Genomic_DNA"/>
</dbReference>
<accession>A0A2D1R0C7</accession>
<evidence type="ECO:0000313" key="2">
    <source>
        <dbReference type="Proteomes" id="UP000037029"/>
    </source>
</evidence>
<proteinExistence type="predicted"/>
<organism evidence="1 2">
    <name type="scientific">Sphingobium yanoikuyae</name>
    <name type="common">Sphingomonas yanoikuyae</name>
    <dbReference type="NCBI Taxonomy" id="13690"/>
    <lineage>
        <taxon>Bacteria</taxon>
        <taxon>Pseudomonadati</taxon>
        <taxon>Pseudomonadota</taxon>
        <taxon>Alphaproteobacteria</taxon>
        <taxon>Sphingomonadales</taxon>
        <taxon>Sphingomonadaceae</taxon>
        <taxon>Sphingobium</taxon>
    </lineage>
</organism>
<reference evidence="1 2" key="1">
    <citation type="submission" date="2017-04" db="EMBL/GenBank/DDBJ databases">
        <title>Characterization, genome and methylation analysis of a phthalic acid esters degrading strain Sphingobium yanoikuyae SHJ.</title>
        <authorList>
            <person name="Feng L."/>
        </authorList>
    </citation>
    <scope>NUCLEOTIDE SEQUENCE [LARGE SCALE GENOMIC DNA]</scope>
    <source>
        <strain evidence="1 2">SHJ</strain>
    </source>
</reference>
<sequence length="82" mass="9436">MSFNGVEGKKLEVSRTIMFLAVVFDIWPLGNANHPIKSHLPKLKYEIGIFWICTVYQKIAQINAIFFTTTYFCGKKKGCGWF</sequence>
<dbReference type="AlphaFoldDB" id="A0A2D1R0C7"/>
<dbReference type="Proteomes" id="UP000037029">
    <property type="component" value="Chromosome"/>
</dbReference>